<dbReference type="GO" id="GO:0015385">
    <property type="term" value="F:sodium:proton antiporter activity"/>
    <property type="evidence" value="ECO:0007669"/>
    <property type="project" value="TreeGrafter"/>
</dbReference>
<dbReference type="AlphaFoldDB" id="A0A1N6QNQ5"/>
<keyword evidence="5" id="KW-1185">Reference proteome</keyword>
<evidence type="ECO:0000313" key="5">
    <source>
        <dbReference type="Proteomes" id="UP000185669"/>
    </source>
</evidence>
<proteinExistence type="inferred from homology"/>
<accession>A0A1N6QNQ5</accession>
<keyword evidence="3" id="KW-0812">Transmembrane</keyword>
<evidence type="ECO:0000256" key="3">
    <source>
        <dbReference type="SAM" id="Phobius"/>
    </source>
</evidence>
<protein>
    <submittedName>
        <fullName evidence="4">Multicomponent Na+:H+ antiporter subunit G</fullName>
    </submittedName>
</protein>
<dbReference type="NCBIfam" id="TIGR01300">
    <property type="entry name" value="CPA3_mnhG_phaG"/>
    <property type="match status" value="1"/>
</dbReference>
<feature type="transmembrane region" description="Helical" evidence="3">
    <location>
        <begin position="63"/>
        <end position="84"/>
    </location>
</feature>
<dbReference type="Proteomes" id="UP000185669">
    <property type="component" value="Unassembled WGS sequence"/>
</dbReference>
<dbReference type="PANTHER" id="PTHR34703">
    <property type="entry name" value="ANTIPORTER SUBUNIT MNHG2-RELATED"/>
    <property type="match status" value="1"/>
</dbReference>
<evidence type="ECO:0000313" key="4">
    <source>
        <dbReference type="EMBL" id="SIQ18240.1"/>
    </source>
</evidence>
<dbReference type="RefSeq" id="WP_076543703.1">
    <property type="nucleotide sequence ID" value="NZ_FTNC01000002.1"/>
</dbReference>
<dbReference type="Pfam" id="PF03334">
    <property type="entry name" value="PhaG_MnhG_YufB"/>
    <property type="match status" value="1"/>
</dbReference>
<dbReference type="STRING" id="56779.SAMN05421834_10220"/>
<organism evidence="4 5">
    <name type="scientific">Halanaerobium kushneri</name>
    <dbReference type="NCBI Taxonomy" id="56779"/>
    <lineage>
        <taxon>Bacteria</taxon>
        <taxon>Bacillati</taxon>
        <taxon>Bacillota</taxon>
        <taxon>Clostridia</taxon>
        <taxon>Halanaerobiales</taxon>
        <taxon>Halanaerobiaceae</taxon>
        <taxon>Halanaerobium</taxon>
    </lineage>
</organism>
<reference evidence="5" key="1">
    <citation type="submission" date="2017-01" db="EMBL/GenBank/DDBJ databases">
        <authorList>
            <person name="Varghese N."/>
            <person name="Submissions S."/>
        </authorList>
    </citation>
    <scope>NUCLEOTIDE SEQUENCE [LARGE SCALE GENOMIC DNA]</scope>
    <source>
        <strain evidence="5">ATCC 700103</strain>
    </source>
</reference>
<comment type="similarity">
    <text evidence="2">Belongs to the CPA3 antiporters (TC 2.A.63) subunit G family.</text>
</comment>
<keyword evidence="3" id="KW-0472">Membrane</keyword>
<sequence>MIIINTLGYILIFLGTLFLFLGALGLLRMPDVYNRLQAGTKATTLGALSTIIGVGMVETDWFLKTLIIAIFILMTNPIGSHAIARAARLSRIAVDKITAQDKYQENYLNKKGSDQNASNF</sequence>
<dbReference type="NCBIfam" id="NF009314">
    <property type="entry name" value="PRK12674.1-2"/>
    <property type="match status" value="1"/>
</dbReference>
<keyword evidence="3" id="KW-1133">Transmembrane helix</keyword>
<evidence type="ECO:0000256" key="2">
    <source>
        <dbReference type="ARBA" id="ARBA00008404"/>
    </source>
</evidence>
<dbReference type="InterPro" id="IPR005133">
    <property type="entry name" value="PhaG_MnhG_YufB"/>
</dbReference>
<feature type="transmembrane region" description="Helical" evidence="3">
    <location>
        <begin position="6"/>
        <end position="27"/>
    </location>
</feature>
<name>A0A1N6QNQ5_9FIRM</name>
<dbReference type="PANTHER" id="PTHR34703:SF1">
    <property type="entry name" value="ANTIPORTER SUBUNIT MNHG2-RELATED"/>
    <property type="match status" value="1"/>
</dbReference>
<dbReference type="EMBL" id="FTNC01000002">
    <property type="protein sequence ID" value="SIQ18240.1"/>
    <property type="molecule type" value="Genomic_DNA"/>
</dbReference>
<gene>
    <name evidence="4" type="ORF">SAMN05421834_10220</name>
</gene>
<comment type="subcellular location">
    <subcellularLocation>
        <location evidence="1">Membrane</location>
        <topology evidence="1">Multi-pass membrane protein</topology>
    </subcellularLocation>
</comment>
<evidence type="ECO:0000256" key="1">
    <source>
        <dbReference type="ARBA" id="ARBA00004141"/>
    </source>
</evidence>